<reference evidence="2" key="1">
    <citation type="submission" date="2016-10" db="EMBL/GenBank/DDBJ databases">
        <authorList>
            <person name="Varghese N."/>
            <person name="Submissions S."/>
        </authorList>
    </citation>
    <scope>NUCLEOTIDE SEQUENCE [LARGE SCALE GENOMIC DNA]</scope>
    <source>
        <strain evidence="2">ANC 5109</strain>
    </source>
</reference>
<dbReference type="RefSeq" id="WP_092692409.1">
    <property type="nucleotide sequence ID" value="NZ_FNPK01000030.1"/>
</dbReference>
<dbReference type="AlphaFoldDB" id="A0A1H3MQ82"/>
<evidence type="ECO:0000313" key="2">
    <source>
        <dbReference type="Proteomes" id="UP000199035"/>
    </source>
</evidence>
<evidence type="ECO:0000313" key="1">
    <source>
        <dbReference type="EMBL" id="SDY78902.1"/>
    </source>
</evidence>
<protein>
    <submittedName>
        <fullName evidence="1">Uncharacterized protein</fullName>
    </submittedName>
</protein>
<keyword evidence="2" id="KW-1185">Reference proteome</keyword>
<organism evidence="1 2">
    <name type="scientific">Acinetobacter kyonggiensis</name>
    <dbReference type="NCBI Taxonomy" id="595670"/>
    <lineage>
        <taxon>Bacteria</taxon>
        <taxon>Pseudomonadati</taxon>
        <taxon>Pseudomonadota</taxon>
        <taxon>Gammaproteobacteria</taxon>
        <taxon>Moraxellales</taxon>
        <taxon>Moraxellaceae</taxon>
        <taxon>Acinetobacter</taxon>
    </lineage>
</organism>
<gene>
    <name evidence="1" type="ORF">SAMN05421643_1302</name>
</gene>
<proteinExistence type="predicted"/>
<sequence length="90" mass="10582">MPQNNPKFILEQIYNFIVEKPTIDSQSQFMQLKTFLSELHESDKSTFEAVKPYNYKGVFNGKQQTILAHAAPSFLQKNEFLHWMSNQLEQ</sequence>
<name>A0A1H3MQ82_9GAMM</name>
<accession>A0A1H3MQ82</accession>
<dbReference type="EMBL" id="FNPK01000030">
    <property type="protein sequence ID" value="SDY78902.1"/>
    <property type="molecule type" value="Genomic_DNA"/>
</dbReference>
<dbReference type="Proteomes" id="UP000199035">
    <property type="component" value="Unassembled WGS sequence"/>
</dbReference>